<feature type="transmembrane region" description="Helical" evidence="5">
    <location>
        <begin position="71"/>
        <end position="92"/>
    </location>
</feature>
<keyword evidence="8" id="KW-1185">Reference proteome</keyword>
<dbReference type="PANTHER" id="PTHR37422">
    <property type="entry name" value="TEICHURONIC ACID BIOSYNTHESIS PROTEIN TUAE"/>
    <property type="match status" value="1"/>
</dbReference>
<comment type="subcellular location">
    <subcellularLocation>
        <location evidence="1">Membrane</location>
        <topology evidence="1">Multi-pass membrane protein</topology>
    </subcellularLocation>
</comment>
<feature type="transmembrane region" description="Helical" evidence="5">
    <location>
        <begin position="185"/>
        <end position="206"/>
    </location>
</feature>
<dbReference type="GO" id="GO:0016874">
    <property type="term" value="F:ligase activity"/>
    <property type="evidence" value="ECO:0007669"/>
    <property type="project" value="UniProtKB-KW"/>
</dbReference>
<feature type="transmembrane region" description="Helical" evidence="5">
    <location>
        <begin position="539"/>
        <end position="562"/>
    </location>
</feature>
<keyword evidence="4 5" id="KW-0472">Membrane</keyword>
<name>A0A1M7LCJ3_9FIRM</name>
<reference evidence="7 8" key="1">
    <citation type="submission" date="2016-11" db="EMBL/GenBank/DDBJ databases">
        <authorList>
            <person name="Jaros S."/>
            <person name="Januszkiewicz K."/>
            <person name="Wedrychowicz H."/>
        </authorList>
    </citation>
    <scope>NUCLEOTIDE SEQUENCE [LARGE SCALE GENOMIC DNA]</scope>
    <source>
        <strain evidence="7 8">DSM 15930</strain>
    </source>
</reference>
<feature type="transmembrane region" description="Helical" evidence="5">
    <location>
        <begin position="320"/>
        <end position="338"/>
    </location>
</feature>
<sequence>MSKRKIHTKRKNEKKNKDSSSLILAIVPILMIILFVPIAVRALNVETYLADYIWYSKATTTMDIFLKVKSILFLLFCSLMILFIGYQLFVTYQKDKRNKSYQPHKSNQFNYTLAGASKLFIDEKCFIPLGLYMLLIVASTIASKHSQIALRGMVEQFETMWVLLGYGLVVFYTYLFLSTIKQLQVIVNTGIIMITIVVSIGFTQFIGHDFFQTSFGKSLISKNELSFRFEEGHVYTTLYNPNYVGLFAALLAPFLLIMIYSVKGFTKKILSGLLTIGLLCCAYGSKSSSGIIGIIASFLAIALLFAILHRSYIMKHAKKIILGIVMCILVFVVVNIGLDNPVGQYVADTYRMITDSSAKPESNLSSIITRDDEVELVYKEEPLKIQFSVENEQYVFSFCDSTGKELEQQLSEDNRIITLTDERFQDFGFSITQYDNIICFAVNVEGSVWYFTNQTDGTYYYCNNYGKLLKIDQTQEFKAFWNIGSGRGYIWDKTVPILKAHPVLGTGPDTYALYFPNTDYLNLYHTGFSNEIITKPHSLYLQIAAQTGIPSLIAFLVFYAMYAISSIKLYMRHNFKKYEVRIGIAILAGTFGYLVTSIANDSTIAVAPLFWTLIGVGLAINRMIKKNV</sequence>
<dbReference type="Proteomes" id="UP000184038">
    <property type="component" value="Unassembled WGS sequence"/>
</dbReference>
<feature type="domain" description="O-antigen ligase-related" evidence="6">
    <location>
        <begin position="476"/>
        <end position="556"/>
    </location>
</feature>
<dbReference type="PANTHER" id="PTHR37422:SF13">
    <property type="entry name" value="LIPOPOLYSACCHARIDE BIOSYNTHESIS PROTEIN PA4999-RELATED"/>
    <property type="match status" value="1"/>
</dbReference>
<keyword evidence="7" id="KW-0436">Ligase</keyword>
<organism evidence="7 8">
    <name type="scientific">Anaerosporobacter mobilis DSM 15930</name>
    <dbReference type="NCBI Taxonomy" id="1120996"/>
    <lineage>
        <taxon>Bacteria</taxon>
        <taxon>Bacillati</taxon>
        <taxon>Bacillota</taxon>
        <taxon>Clostridia</taxon>
        <taxon>Lachnospirales</taxon>
        <taxon>Lachnospiraceae</taxon>
        <taxon>Anaerosporobacter</taxon>
    </lineage>
</organism>
<feature type="transmembrane region" description="Helical" evidence="5">
    <location>
        <begin position="159"/>
        <end position="178"/>
    </location>
</feature>
<evidence type="ECO:0000256" key="1">
    <source>
        <dbReference type="ARBA" id="ARBA00004141"/>
    </source>
</evidence>
<proteinExistence type="predicted"/>
<feature type="transmembrane region" description="Helical" evidence="5">
    <location>
        <begin position="291"/>
        <end position="308"/>
    </location>
</feature>
<evidence type="ECO:0000256" key="3">
    <source>
        <dbReference type="ARBA" id="ARBA00022989"/>
    </source>
</evidence>
<gene>
    <name evidence="7" type="ORF">SAMN02746066_03178</name>
</gene>
<feature type="transmembrane region" description="Helical" evidence="5">
    <location>
        <begin position="243"/>
        <end position="262"/>
    </location>
</feature>
<dbReference type="OrthoDB" id="1762823at2"/>
<evidence type="ECO:0000256" key="2">
    <source>
        <dbReference type="ARBA" id="ARBA00022692"/>
    </source>
</evidence>
<evidence type="ECO:0000256" key="5">
    <source>
        <dbReference type="SAM" id="Phobius"/>
    </source>
</evidence>
<protein>
    <submittedName>
        <fullName evidence="7">O-Antigen ligase</fullName>
    </submittedName>
</protein>
<evidence type="ECO:0000256" key="4">
    <source>
        <dbReference type="ARBA" id="ARBA00023136"/>
    </source>
</evidence>
<evidence type="ECO:0000313" key="7">
    <source>
        <dbReference type="EMBL" id="SHM75724.1"/>
    </source>
</evidence>
<dbReference type="GO" id="GO:0016020">
    <property type="term" value="C:membrane"/>
    <property type="evidence" value="ECO:0007669"/>
    <property type="project" value="UniProtKB-SubCell"/>
</dbReference>
<dbReference type="Pfam" id="PF04932">
    <property type="entry name" value="Wzy_C"/>
    <property type="match status" value="1"/>
</dbReference>
<dbReference type="AlphaFoldDB" id="A0A1M7LCJ3"/>
<keyword evidence="2 5" id="KW-0812">Transmembrane</keyword>
<feature type="transmembrane region" description="Helical" evidence="5">
    <location>
        <begin position="21"/>
        <end position="40"/>
    </location>
</feature>
<feature type="transmembrane region" description="Helical" evidence="5">
    <location>
        <begin position="582"/>
        <end position="599"/>
    </location>
</feature>
<feature type="transmembrane region" description="Helical" evidence="5">
    <location>
        <begin position="605"/>
        <end position="624"/>
    </location>
</feature>
<dbReference type="InterPro" id="IPR051533">
    <property type="entry name" value="WaaL-like"/>
</dbReference>
<dbReference type="InterPro" id="IPR007016">
    <property type="entry name" value="O-antigen_ligase-rel_domated"/>
</dbReference>
<dbReference type="EMBL" id="FRCP01000016">
    <property type="protein sequence ID" value="SHM75724.1"/>
    <property type="molecule type" value="Genomic_DNA"/>
</dbReference>
<accession>A0A1M7LCJ3</accession>
<feature type="transmembrane region" description="Helical" evidence="5">
    <location>
        <begin position="269"/>
        <end position="285"/>
    </location>
</feature>
<feature type="transmembrane region" description="Helical" evidence="5">
    <location>
        <begin position="125"/>
        <end position="143"/>
    </location>
</feature>
<evidence type="ECO:0000259" key="6">
    <source>
        <dbReference type="Pfam" id="PF04932"/>
    </source>
</evidence>
<keyword evidence="3 5" id="KW-1133">Transmembrane helix</keyword>
<dbReference type="RefSeq" id="WP_073289384.1">
    <property type="nucleotide sequence ID" value="NZ_FRCP01000016.1"/>
</dbReference>
<evidence type="ECO:0000313" key="8">
    <source>
        <dbReference type="Proteomes" id="UP000184038"/>
    </source>
</evidence>
<dbReference type="STRING" id="1120996.SAMN02746066_03178"/>